<evidence type="ECO:0000256" key="1">
    <source>
        <dbReference type="SAM" id="MobiDB-lite"/>
    </source>
</evidence>
<feature type="region of interest" description="Disordered" evidence="1">
    <location>
        <begin position="27"/>
        <end position="55"/>
    </location>
</feature>
<dbReference type="Proteomes" id="UP001623661">
    <property type="component" value="Unassembled WGS sequence"/>
</dbReference>
<comment type="caution">
    <text evidence="2">The sequence shown here is derived from an EMBL/GenBank/DDBJ whole genome shotgun (WGS) entry which is preliminary data.</text>
</comment>
<name>A0ABW8TWD4_9CLOT</name>
<protein>
    <submittedName>
        <fullName evidence="2">Uncharacterized protein</fullName>
    </submittedName>
</protein>
<keyword evidence="3" id="KW-1185">Reference proteome</keyword>
<reference evidence="2 3" key="1">
    <citation type="submission" date="2024-11" db="EMBL/GenBank/DDBJ databases">
        <authorList>
            <person name="Heng Y.C."/>
            <person name="Lim A.C.H."/>
            <person name="Lee J.K.Y."/>
            <person name="Kittelmann S."/>
        </authorList>
    </citation>
    <scope>NUCLEOTIDE SEQUENCE [LARGE SCALE GENOMIC DNA]</scope>
    <source>
        <strain evidence="2 3">WILCCON 0202</strain>
    </source>
</reference>
<evidence type="ECO:0000313" key="2">
    <source>
        <dbReference type="EMBL" id="MFL0269533.1"/>
    </source>
</evidence>
<feature type="compositionally biased region" description="Polar residues" evidence="1">
    <location>
        <begin position="41"/>
        <end position="55"/>
    </location>
</feature>
<gene>
    <name evidence="2" type="ORF">ACJDUH_15730</name>
</gene>
<sequence>MGNKGKLAAASFIAGAAAALYATKQMKNNTSPPSAAENHKAQAQGSNPTNAESNNFFIKAPSIGADNNIGTASKTQAYNNLYFENIPNSESIYNTFTSKSENSTATLNTTLKIDSW</sequence>
<dbReference type="RefSeq" id="WP_406766151.1">
    <property type="nucleotide sequence ID" value="NZ_JBJHZY010000003.1"/>
</dbReference>
<evidence type="ECO:0000313" key="3">
    <source>
        <dbReference type="Proteomes" id="UP001623661"/>
    </source>
</evidence>
<dbReference type="EMBL" id="JBJHZY010000003">
    <property type="protein sequence ID" value="MFL0269533.1"/>
    <property type="molecule type" value="Genomic_DNA"/>
</dbReference>
<proteinExistence type="predicted"/>
<organism evidence="2 3">
    <name type="scientific">Candidatus Clostridium radicumherbarum</name>
    <dbReference type="NCBI Taxonomy" id="3381662"/>
    <lineage>
        <taxon>Bacteria</taxon>
        <taxon>Bacillati</taxon>
        <taxon>Bacillota</taxon>
        <taxon>Clostridia</taxon>
        <taxon>Eubacteriales</taxon>
        <taxon>Clostridiaceae</taxon>
        <taxon>Clostridium</taxon>
    </lineage>
</organism>
<accession>A0ABW8TWD4</accession>